<organism evidence="1 2">
    <name type="scientific">Phakopsora pachyrhizi</name>
    <name type="common">Asian soybean rust disease fungus</name>
    <dbReference type="NCBI Taxonomy" id="170000"/>
    <lineage>
        <taxon>Eukaryota</taxon>
        <taxon>Fungi</taxon>
        <taxon>Dikarya</taxon>
        <taxon>Basidiomycota</taxon>
        <taxon>Pucciniomycotina</taxon>
        <taxon>Pucciniomycetes</taxon>
        <taxon>Pucciniales</taxon>
        <taxon>Phakopsoraceae</taxon>
        <taxon>Phakopsora</taxon>
    </lineage>
</organism>
<sequence>MNDLILISKKDVPDSIKLMPFSVKYWRSYLVRGFPFIHLDNGERVSYLSAMASISKRLLNLIGHEKRVRKRPSYRFFNLRTDQDGGALDSIIFGKLYDDIANEFCSILNGLDESVDIFNRRYFNFNEVTGAIDDPNLYGWREIAHRLLDSLLLVLPDTKYPHVGRMVVQKVLKDNHTLGIVKQQVLKHISNKLSLEGEFVDFESYVRVVTSFDGNLFGGKS</sequence>
<dbReference type="Proteomes" id="UP001153365">
    <property type="component" value="Unassembled WGS sequence"/>
</dbReference>
<dbReference type="AlphaFoldDB" id="A0AAV0BAB0"/>
<reference evidence="1" key="1">
    <citation type="submission" date="2022-06" db="EMBL/GenBank/DDBJ databases">
        <authorList>
            <consortium name="SYNGENTA / RWTH Aachen University"/>
        </authorList>
    </citation>
    <scope>NUCLEOTIDE SEQUENCE</scope>
</reference>
<comment type="caution">
    <text evidence="1">The sequence shown here is derived from an EMBL/GenBank/DDBJ whole genome shotgun (WGS) entry which is preliminary data.</text>
</comment>
<evidence type="ECO:0000313" key="2">
    <source>
        <dbReference type="Proteomes" id="UP001153365"/>
    </source>
</evidence>
<gene>
    <name evidence="1" type="ORF">PPACK8108_LOCUS18195</name>
</gene>
<evidence type="ECO:0000313" key="1">
    <source>
        <dbReference type="EMBL" id="CAH7684154.1"/>
    </source>
</evidence>
<accession>A0AAV0BAB0</accession>
<name>A0AAV0BAB0_PHAPC</name>
<proteinExistence type="predicted"/>
<keyword evidence="2" id="KW-1185">Reference proteome</keyword>
<dbReference type="EMBL" id="CALTRL010005225">
    <property type="protein sequence ID" value="CAH7684154.1"/>
    <property type="molecule type" value="Genomic_DNA"/>
</dbReference>
<protein>
    <submittedName>
        <fullName evidence="1">Expressed protein</fullName>
    </submittedName>
</protein>